<dbReference type="EC" id="2.7.7.60" evidence="3"/>
<keyword evidence="1 3" id="KW-0808">Transferase</keyword>
<keyword evidence="3" id="KW-0414">Isoprene biosynthesis</keyword>
<keyword evidence="2 3" id="KW-0548">Nucleotidyltransferase</keyword>
<dbReference type="PANTHER" id="PTHR32125">
    <property type="entry name" value="2-C-METHYL-D-ERYTHRITOL 4-PHOSPHATE CYTIDYLYLTRANSFERASE, CHLOROPLASTIC"/>
    <property type="match status" value="1"/>
</dbReference>
<dbReference type="RefSeq" id="WP_021583839.1">
    <property type="nucleotide sequence ID" value="NZ_AWET01000024.1"/>
</dbReference>
<name>U2MR16_9BACT</name>
<feature type="site" description="Transition state stabilizer" evidence="3">
    <location>
        <position position="14"/>
    </location>
</feature>
<feature type="site" description="Transition state stabilizer" evidence="3">
    <location>
        <position position="21"/>
    </location>
</feature>
<comment type="caution">
    <text evidence="4">The sequence shown here is derived from an EMBL/GenBank/DDBJ whole genome shotgun (WGS) entry which is preliminary data.</text>
</comment>
<dbReference type="GO" id="GO:0019288">
    <property type="term" value="P:isopentenyl diphosphate biosynthetic process, methylerythritol 4-phosphate pathway"/>
    <property type="evidence" value="ECO:0007669"/>
    <property type="project" value="UniProtKB-UniRule"/>
</dbReference>
<dbReference type="HAMAP" id="MF_00108">
    <property type="entry name" value="IspD"/>
    <property type="match status" value="1"/>
</dbReference>
<dbReference type="InterPro" id="IPR001228">
    <property type="entry name" value="IspD"/>
</dbReference>
<dbReference type="AlphaFoldDB" id="U2MR16"/>
<dbReference type="PANTHER" id="PTHR32125:SF4">
    <property type="entry name" value="2-C-METHYL-D-ERYTHRITOL 4-PHOSPHATE CYTIDYLYLTRANSFERASE, CHLOROPLASTIC"/>
    <property type="match status" value="1"/>
</dbReference>
<dbReference type="InterPro" id="IPR050088">
    <property type="entry name" value="IspD/TarI_cytidylyltransf_bact"/>
</dbReference>
<dbReference type="NCBIfam" id="TIGR00453">
    <property type="entry name" value="ispD"/>
    <property type="match status" value="1"/>
</dbReference>
<dbReference type="FunFam" id="3.90.550.10:FF:000003">
    <property type="entry name" value="2-C-methyl-D-erythritol 4-phosphate cytidylyltransferase"/>
    <property type="match status" value="1"/>
</dbReference>
<dbReference type="InterPro" id="IPR034683">
    <property type="entry name" value="IspD/TarI"/>
</dbReference>
<dbReference type="InterPro" id="IPR029044">
    <property type="entry name" value="Nucleotide-diphossugar_trans"/>
</dbReference>
<dbReference type="GO" id="GO:0050518">
    <property type="term" value="F:2-C-methyl-D-erythritol 4-phosphate cytidylyltransferase activity"/>
    <property type="evidence" value="ECO:0007669"/>
    <property type="project" value="UniProtKB-UniRule"/>
</dbReference>
<dbReference type="Proteomes" id="UP000016600">
    <property type="component" value="Unassembled WGS sequence"/>
</dbReference>
<evidence type="ECO:0000313" key="5">
    <source>
        <dbReference type="Proteomes" id="UP000016600"/>
    </source>
</evidence>
<dbReference type="EMBL" id="AWET01000024">
    <property type="protein sequence ID" value="ERK01709.1"/>
    <property type="molecule type" value="Genomic_DNA"/>
</dbReference>
<evidence type="ECO:0000256" key="1">
    <source>
        <dbReference type="ARBA" id="ARBA00022679"/>
    </source>
</evidence>
<dbReference type="Pfam" id="PF01128">
    <property type="entry name" value="IspD"/>
    <property type="match status" value="1"/>
</dbReference>
<sequence length="223" mass="24670">MSYIIIVAGGKGLRMGTDVPKQFISIGGKPVLMHTIERFQAYDKRLKIILVLPREQHPYWQKLCKEYGFGIPHTVVDGGETRFESSKNGLKAIPADAEGLVGIHDGVRPFVSGTVIARCFKAASESDAAIPVLSVTETLRYVDNCGVAKNVLRSNYRTVQTPQVFDIGLLRRAFNQPYQDSFTDEASVVENLGYTVTMVEGNRENIKLTTPFDLTIAEAMLKS</sequence>
<accession>U2MR16</accession>
<feature type="site" description="Positions MEP for the nucleophilic attack" evidence="3">
    <location>
        <position position="207"/>
    </location>
</feature>
<evidence type="ECO:0000256" key="3">
    <source>
        <dbReference type="HAMAP-Rule" id="MF_00108"/>
    </source>
</evidence>
<comment type="function">
    <text evidence="3">Catalyzes the formation of 4-diphosphocytidyl-2-C-methyl-D-erythritol from CTP and 2-C-methyl-D-erythritol 4-phosphate (MEP).</text>
</comment>
<dbReference type="Gene3D" id="3.90.550.10">
    <property type="entry name" value="Spore Coat Polysaccharide Biosynthesis Protein SpsA, Chain A"/>
    <property type="match status" value="1"/>
</dbReference>
<protein>
    <recommendedName>
        <fullName evidence="3">2-C-methyl-D-erythritol 4-phosphate cytidylyltransferase</fullName>
        <ecNumber evidence="3">2.7.7.60</ecNumber>
    </recommendedName>
    <alternativeName>
        <fullName evidence="3">4-diphosphocytidyl-2C-methyl-D-erythritol synthase</fullName>
    </alternativeName>
    <alternativeName>
        <fullName evidence="3">MEP cytidylyltransferase</fullName>
        <shortName evidence="3">MCT</shortName>
    </alternativeName>
</protein>
<dbReference type="NCBIfam" id="NF001186">
    <property type="entry name" value="PRK00155.2-3"/>
    <property type="match status" value="1"/>
</dbReference>
<comment type="similarity">
    <text evidence="3">Belongs to the IspD/TarI cytidylyltransferase family. IspD subfamily.</text>
</comment>
<comment type="pathway">
    <text evidence="3">Isoprenoid biosynthesis; isopentenyl diphosphate biosynthesis via DXP pathway; isopentenyl diphosphate from 1-deoxy-D-xylulose 5-phosphate: step 2/6.</text>
</comment>
<evidence type="ECO:0000256" key="2">
    <source>
        <dbReference type="ARBA" id="ARBA00022695"/>
    </source>
</evidence>
<gene>
    <name evidence="3 4" type="primary">ispD</name>
    <name evidence="4" type="ORF">HMPREF1218_1528</name>
</gene>
<dbReference type="UniPathway" id="UPA00056">
    <property type="reaction ID" value="UER00093"/>
</dbReference>
<comment type="catalytic activity">
    <reaction evidence="3">
        <text>2-C-methyl-D-erythritol 4-phosphate + CTP + H(+) = 4-CDP-2-C-methyl-D-erythritol + diphosphate</text>
        <dbReference type="Rhea" id="RHEA:13429"/>
        <dbReference type="ChEBI" id="CHEBI:15378"/>
        <dbReference type="ChEBI" id="CHEBI:33019"/>
        <dbReference type="ChEBI" id="CHEBI:37563"/>
        <dbReference type="ChEBI" id="CHEBI:57823"/>
        <dbReference type="ChEBI" id="CHEBI:58262"/>
        <dbReference type="EC" id="2.7.7.60"/>
    </reaction>
</comment>
<evidence type="ECO:0000313" key="4">
    <source>
        <dbReference type="EMBL" id="ERK01709.1"/>
    </source>
</evidence>
<organism evidence="4 5">
    <name type="scientific">Hoylesella pleuritidis F0068</name>
    <dbReference type="NCBI Taxonomy" id="1081904"/>
    <lineage>
        <taxon>Bacteria</taxon>
        <taxon>Pseudomonadati</taxon>
        <taxon>Bacteroidota</taxon>
        <taxon>Bacteroidia</taxon>
        <taxon>Bacteroidales</taxon>
        <taxon>Prevotellaceae</taxon>
        <taxon>Hoylesella</taxon>
    </lineage>
</organism>
<keyword evidence="5" id="KW-1185">Reference proteome</keyword>
<dbReference type="PATRIC" id="fig|1081904.3.peg.1184"/>
<proteinExistence type="inferred from homology"/>
<feature type="site" description="Positions MEP for the nucleophilic attack" evidence="3">
    <location>
        <position position="153"/>
    </location>
</feature>
<dbReference type="CDD" id="cd02516">
    <property type="entry name" value="CDP-ME_synthetase"/>
    <property type="match status" value="1"/>
</dbReference>
<dbReference type="SUPFAM" id="SSF53448">
    <property type="entry name" value="Nucleotide-diphospho-sugar transferases"/>
    <property type="match status" value="1"/>
</dbReference>
<reference evidence="4 5" key="1">
    <citation type="submission" date="2013-08" db="EMBL/GenBank/DDBJ databases">
        <authorList>
            <person name="Durkin A.S."/>
            <person name="Haft D.R."/>
            <person name="McCorrison J."/>
            <person name="Torralba M."/>
            <person name="Gillis M."/>
            <person name="Haft D.H."/>
            <person name="Methe B."/>
            <person name="Sutton G."/>
            <person name="Nelson K.E."/>
        </authorList>
    </citation>
    <scope>NUCLEOTIDE SEQUENCE [LARGE SCALE GENOMIC DNA]</scope>
    <source>
        <strain evidence="4 5">F0068</strain>
    </source>
</reference>